<dbReference type="VEuPathDB" id="FungiDB:GMDG_08490"/>
<feature type="domain" description="Peptidase M43 pregnancy-associated plasma-A" evidence="10">
    <location>
        <begin position="152"/>
        <end position="289"/>
    </location>
</feature>
<dbReference type="GO" id="GO:0006508">
    <property type="term" value="P:proteolysis"/>
    <property type="evidence" value="ECO:0007669"/>
    <property type="project" value="UniProtKB-KW"/>
</dbReference>
<dbReference type="Pfam" id="PF05572">
    <property type="entry name" value="Peptidase_M43"/>
    <property type="match status" value="1"/>
</dbReference>
<dbReference type="OrthoDB" id="536211at2759"/>
<dbReference type="EMBL" id="KV441396">
    <property type="protein sequence ID" value="OAF58484.1"/>
    <property type="molecule type" value="Genomic_DNA"/>
</dbReference>
<dbReference type="Proteomes" id="UP000077154">
    <property type="component" value="Unassembled WGS sequence"/>
</dbReference>
<dbReference type="GO" id="GO:0046872">
    <property type="term" value="F:metal ion binding"/>
    <property type="evidence" value="ECO:0007669"/>
    <property type="project" value="UniProtKB-KW"/>
</dbReference>
<evidence type="ECO:0000256" key="7">
    <source>
        <dbReference type="ARBA" id="ARBA00023049"/>
    </source>
</evidence>
<dbReference type="GO" id="GO:0008237">
    <property type="term" value="F:metallopeptidase activity"/>
    <property type="evidence" value="ECO:0007669"/>
    <property type="project" value="UniProtKB-KW"/>
</dbReference>
<dbReference type="SUPFAM" id="SSF55486">
    <property type="entry name" value="Metalloproteases ('zincins'), catalytic domain"/>
    <property type="match status" value="1"/>
</dbReference>
<name>A0A177ABF8_9PEZI</name>
<evidence type="ECO:0000256" key="8">
    <source>
        <dbReference type="ARBA" id="ARBA00023157"/>
    </source>
</evidence>
<organism evidence="11">
    <name type="scientific">Pseudogymnoascus destructans</name>
    <dbReference type="NCBI Taxonomy" id="655981"/>
    <lineage>
        <taxon>Eukaryota</taxon>
        <taxon>Fungi</taxon>
        <taxon>Dikarya</taxon>
        <taxon>Ascomycota</taxon>
        <taxon>Pezizomycotina</taxon>
        <taxon>Leotiomycetes</taxon>
        <taxon>Thelebolales</taxon>
        <taxon>Thelebolaceae</taxon>
        <taxon>Pseudogymnoascus</taxon>
    </lineage>
</organism>
<dbReference type="PANTHER" id="PTHR47466:SF1">
    <property type="entry name" value="METALLOPROTEASE MEP1 (AFU_ORTHOLOGUE AFUA_1G07730)-RELATED"/>
    <property type="match status" value="1"/>
</dbReference>
<accession>A0A177ABF8</accession>
<keyword evidence="5" id="KW-0378">Hydrolase</keyword>
<dbReference type="eggNOG" id="ENOG502RYKG">
    <property type="taxonomic scope" value="Eukaryota"/>
</dbReference>
<dbReference type="CDD" id="cd04275">
    <property type="entry name" value="ZnMc_pappalysin_like"/>
    <property type="match status" value="1"/>
</dbReference>
<dbReference type="GeneID" id="36287959"/>
<keyword evidence="2" id="KW-0645">Protease</keyword>
<reference evidence="11" key="1">
    <citation type="submission" date="2016-03" db="EMBL/GenBank/DDBJ databases">
        <title>Updated assembly of Pseudogymnoascus destructans, the fungus causing white-nose syndrome of bats.</title>
        <authorList>
            <person name="Palmer J.M."/>
            <person name="Drees K.P."/>
            <person name="Foster J.T."/>
            <person name="Lindner D.L."/>
        </authorList>
    </citation>
    <scope>NUCLEOTIDE SEQUENCE [LARGE SCALE GENOMIC DNA]</scope>
    <source>
        <strain evidence="11">20631-21</strain>
    </source>
</reference>
<evidence type="ECO:0000256" key="6">
    <source>
        <dbReference type="ARBA" id="ARBA00022833"/>
    </source>
</evidence>
<keyword evidence="7" id="KW-0482">Metalloprotease</keyword>
<keyword evidence="4 9" id="KW-0732">Signal</keyword>
<evidence type="ECO:0000256" key="5">
    <source>
        <dbReference type="ARBA" id="ARBA00022801"/>
    </source>
</evidence>
<gene>
    <name evidence="11" type="ORF">VC83_04891</name>
</gene>
<keyword evidence="3" id="KW-0479">Metal-binding</keyword>
<feature type="chain" id="PRO_5008056481" description="Peptidase M43 pregnancy-associated plasma-A domain-containing protein" evidence="9">
    <location>
        <begin position="25"/>
        <end position="296"/>
    </location>
</feature>
<dbReference type="InterPro" id="IPR008754">
    <property type="entry name" value="Peptidase_M43"/>
</dbReference>
<keyword evidence="8" id="KW-1015">Disulfide bond</keyword>
<sequence length="296" mass="31347">MARFTLLALALASTILSPLSTVLAHPANGPRDTKFGCGVVPTAEFLATAKEMAAEEAASKSALGALAADGAISAAATINVNVYFHVVARSTAASGGYVTAAQIENQLTVMNNNYAASGFQFTNAGTDWTINTLWASDGAELAMKKALRKGTYKDVNIYFMYAIGGSYGYCYFPTTAATGSDKFYYDGCSVLYSTAPGGSETNYNLGKTVTHEVGHWMGLLHTFQGSSCSGSGDSIADTPQQLSATSGCPTGRDSCQNVAGLDPIHNYMDYSYDSCYDNFTPGQDTRMLSMWNTFRA</sequence>
<dbReference type="AlphaFoldDB" id="A0A177ABF8"/>
<evidence type="ECO:0000259" key="10">
    <source>
        <dbReference type="Pfam" id="PF05572"/>
    </source>
</evidence>
<evidence type="ECO:0000313" key="11">
    <source>
        <dbReference type="EMBL" id="OAF58484.1"/>
    </source>
</evidence>
<protein>
    <recommendedName>
        <fullName evidence="10">Peptidase M43 pregnancy-associated plasma-A domain-containing protein</fullName>
    </recommendedName>
</protein>
<dbReference type="PANTHER" id="PTHR47466">
    <property type="match status" value="1"/>
</dbReference>
<evidence type="ECO:0000256" key="2">
    <source>
        <dbReference type="ARBA" id="ARBA00022670"/>
    </source>
</evidence>
<evidence type="ECO:0000256" key="3">
    <source>
        <dbReference type="ARBA" id="ARBA00022723"/>
    </source>
</evidence>
<evidence type="ECO:0000256" key="9">
    <source>
        <dbReference type="SAM" id="SignalP"/>
    </source>
</evidence>
<feature type="signal peptide" evidence="9">
    <location>
        <begin position="1"/>
        <end position="24"/>
    </location>
</feature>
<dbReference type="Gene3D" id="3.40.390.10">
    <property type="entry name" value="Collagenase (Catalytic Domain)"/>
    <property type="match status" value="1"/>
</dbReference>
<dbReference type="InterPro" id="IPR024079">
    <property type="entry name" value="MetalloPept_cat_dom_sf"/>
</dbReference>
<proteinExistence type="inferred from homology"/>
<evidence type="ECO:0000256" key="4">
    <source>
        <dbReference type="ARBA" id="ARBA00022729"/>
    </source>
</evidence>
<comment type="similarity">
    <text evidence="1">Belongs to the peptidase M43B family.</text>
</comment>
<dbReference type="RefSeq" id="XP_024323769.1">
    <property type="nucleotide sequence ID" value="XM_024468517.1"/>
</dbReference>
<evidence type="ECO:0000256" key="1">
    <source>
        <dbReference type="ARBA" id="ARBA00008721"/>
    </source>
</evidence>
<keyword evidence="6" id="KW-0862">Zinc</keyword>